<evidence type="ECO:0000256" key="2">
    <source>
        <dbReference type="SAM" id="Phobius"/>
    </source>
</evidence>
<organism evidence="3 4">
    <name type="scientific">Mikania micrantha</name>
    <name type="common">bitter vine</name>
    <dbReference type="NCBI Taxonomy" id="192012"/>
    <lineage>
        <taxon>Eukaryota</taxon>
        <taxon>Viridiplantae</taxon>
        <taxon>Streptophyta</taxon>
        <taxon>Embryophyta</taxon>
        <taxon>Tracheophyta</taxon>
        <taxon>Spermatophyta</taxon>
        <taxon>Magnoliopsida</taxon>
        <taxon>eudicotyledons</taxon>
        <taxon>Gunneridae</taxon>
        <taxon>Pentapetalae</taxon>
        <taxon>asterids</taxon>
        <taxon>campanulids</taxon>
        <taxon>Asterales</taxon>
        <taxon>Asteraceae</taxon>
        <taxon>Asteroideae</taxon>
        <taxon>Heliantheae alliance</taxon>
        <taxon>Eupatorieae</taxon>
        <taxon>Mikania</taxon>
    </lineage>
</organism>
<accession>A0A5N6LZH1</accession>
<evidence type="ECO:0000313" key="4">
    <source>
        <dbReference type="Proteomes" id="UP000326396"/>
    </source>
</evidence>
<comment type="caution">
    <text evidence="3">The sequence shown here is derived from an EMBL/GenBank/DDBJ whole genome shotgun (WGS) entry which is preliminary data.</text>
</comment>
<keyword evidence="2" id="KW-0472">Membrane</keyword>
<dbReference type="Proteomes" id="UP000326396">
    <property type="component" value="Linkage Group LG7"/>
</dbReference>
<feature type="transmembrane region" description="Helical" evidence="2">
    <location>
        <begin position="125"/>
        <end position="146"/>
    </location>
</feature>
<keyword evidence="2" id="KW-0812">Transmembrane</keyword>
<feature type="transmembrane region" description="Helical" evidence="2">
    <location>
        <begin position="152"/>
        <end position="173"/>
    </location>
</feature>
<keyword evidence="4" id="KW-1185">Reference proteome</keyword>
<name>A0A5N6LZH1_9ASTR</name>
<reference evidence="3 4" key="1">
    <citation type="submission" date="2019-05" db="EMBL/GenBank/DDBJ databases">
        <title>Mikania micrantha, genome provides insights into the molecular mechanism of rapid growth.</title>
        <authorList>
            <person name="Liu B."/>
        </authorList>
    </citation>
    <scope>NUCLEOTIDE SEQUENCE [LARGE SCALE GENOMIC DNA]</scope>
    <source>
        <strain evidence="3">NLD-2019</strain>
        <tissue evidence="3">Leaf</tissue>
    </source>
</reference>
<evidence type="ECO:0000313" key="3">
    <source>
        <dbReference type="EMBL" id="KAD3066978.1"/>
    </source>
</evidence>
<dbReference type="EMBL" id="SZYD01000017">
    <property type="protein sequence ID" value="KAD3066978.1"/>
    <property type="molecule type" value="Genomic_DNA"/>
</dbReference>
<proteinExistence type="predicted"/>
<keyword evidence="2" id="KW-1133">Transmembrane helix</keyword>
<evidence type="ECO:0000256" key="1">
    <source>
        <dbReference type="SAM" id="MobiDB-lite"/>
    </source>
</evidence>
<gene>
    <name evidence="3" type="ORF">E3N88_34858</name>
</gene>
<dbReference type="AlphaFoldDB" id="A0A5N6LZH1"/>
<protein>
    <submittedName>
        <fullName evidence="3">Uncharacterized protein</fullName>
    </submittedName>
</protein>
<sequence>MGRRGGLDGKREERQRERDERRREIPVDWAAGRPAVGEWLRGRDGQVSGGAVTILYFLASYTYSTATAQFFTLMAIVSAAVSSPDTAGKTKSCLARKLFLPPFSHRIWIIGGRNHHHRSYHRHQWFGKGLDIIATSGLGSVGWYGLVSTWSYGIGVSYGLPIASLYLVLWLFCSQLVPGKADLQDCGTKICHGRPITWPAWPVPIMGVTCRLACAAWQEGCGS</sequence>
<feature type="region of interest" description="Disordered" evidence="1">
    <location>
        <begin position="1"/>
        <end position="22"/>
    </location>
</feature>